<gene>
    <name evidence="1" type="ORF">M6B38_318605</name>
</gene>
<evidence type="ECO:0000313" key="2">
    <source>
        <dbReference type="Proteomes" id="UP001140949"/>
    </source>
</evidence>
<proteinExistence type="predicted"/>
<evidence type="ECO:0000313" key="1">
    <source>
        <dbReference type="EMBL" id="KAJ6838670.1"/>
    </source>
</evidence>
<dbReference type="Proteomes" id="UP001140949">
    <property type="component" value="Unassembled WGS sequence"/>
</dbReference>
<reference evidence="1" key="2">
    <citation type="submission" date="2023-04" db="EMBL/GenBank/DDBJ databases">
        <authorList>
            <person name="Bruccoleri R.E."/>
            <person name="Oakeley E.J."/>
            <person name="Faust A.-M."/>
            <person name="Dessus-Babus S."/>
            <person name="Altorfer M."/>
            <person name="Burckhardt D."/>
            <person name="Oertli M."/>
            <person name="Naumann U."/>
            <person name="Petersen F."/>
            <person name="Wong J."/>
        </authorList>
    </citation>
    <scope>NUCLEOTIDE SEQUENCE</scope>
    <source>
        <strain evidence="1">GSM-AAB239-AS_SAM_17_03QT</strain>
        <tissue evidence="1">Leaf</tissue>
    </source>
</reference>
<sequence>MKDRFCFVMIFISQESQKFSEPCYCELHINRLFKYLNQVLFVSRTRRTMSDTNYSRFRQSNRIYSLRRISSSIAYLYFPGARQVRWRPCVTPTMDRILLSLLSQLELLVT</sequence>
<name>A0AAX6HC80_IRIPA</name>
<protein>
    <submittedName>
        <fullName evidence="1">Uncharacterized protein</fullName>
    </submittedName>
</protein>
<reference evidence="1" key="1">
    <citation type="journal article" date="2023" name="GigaByte">
        <title>Genome assembly of the bearded iris, Iris pallida Lam.</title>
        <authorList>
            <person name="Bruccoleri R.E."/>
            <person name="Oakeley E.J."/>
            <person name="Faust A.M.E."/>
            <person name="Altorfer M."/>
            <person name="Dessus-Babus S."/>
            <person name="Burckhardt D."/>
            <person name="Oertli M."/>
            <person name="Naumann U."/>
            <person name="Petersen F."/>
            <person name="Wong J."/>
        </authorList>
    </citation>
    <scope>NUCLEOTIDE SEQUENCE</scope>
    <source>
        <strain evidence="1">GSM-AAB239-AS_SAM_17_03QT</strain>
    </source>
</reference>
<dbReference type="EMBL" id="JANAVB010010600">
    <property type="protein sequence ID" value="KAJ6838670.1"/>
    <property type="molecule type" value="Genomic_DNA"/>
</dbReference>
<organism evidence="1 2">
    <name type="scientific">Iris pallida</name>
    <name type="common">Sweet iris</name>
    <dbReference type="NCBI Taxonomy" id="29817"/>
    <lineage>
        <taxon>Eukaryota</taxon>
        <taxon>Viridiplantae</taxon>
        <taxon>Streptophyta</taxon>
        <taxon>Embryophyta</taxon>
        <taxon>Tracheophyta</taxon>
        <taxon>Spermatophyta</taxon>
        <taxon>Magnoliopsida</taxon>
        <taxon>Liliopsida</taxon>
        <taxon>Asparagales</taxon>
        <taxon>Iridaceae</taxon>
        <taxon>Iridoideae</taxon>
        <taxon>Irideae</taxon>
        <taxon>Iris</taxon>
    </lineage>
</organism>
<comment type="caution">
    <text evidence="1">The sequence shown here is derived from an EMBL/GenBank/DDBJ whole genome shotgun (WGS) entry which is preliminary data.</text>
</comment>
<dbReference type="AlphaFoldDB" id="A0AAX6HC80"/>
<keyword evidence="2" id="KW-1185">Reference proteome</keyword>
<accession>A0AAX6HC80</accession>